<evidence type="ECO:0000256" key="1">
    <source>
        <dbReference type="ARBA" id="ARBA00005495"/>
    </source>
</evidence>
<dbReference type="GO" id="GO:0046872">
    <property type="term" value="F:metal ion binding"/>
    <property type="evidence" value="ECO:0007669"/>
    <property type="project" value="UniProtKB-KW"/>
</dbReference>
<dbReference type="GO" id="GO:0016846">
    <property type="term" value="F:carbon-sulfur lyase activity"/>
    <property type="evidence" value="ECO:0007669"/>
    <property type="project" value="InterPro"/>
</dbReference>
<evidence type="ECO:0000259" key="6">
    <source>
        <dbReference type="PROSITE" id="PS51891"/>
    </source>
</evidence>
<dbReference type="OrthoDB" id="327703at2"/>
<organism evidence="7 8">
    <name type="scientific">Bordetella ansorpii</name>
    <dbReference type="NCBI Taxonomy" id="288768"/>
    <lineage>
        <taxon>Bacteria</taxon>
        <taxon>Pseudomonadati</taxon>
        <taxon>Pseudomonadota</taxon>
        <taxon>Betaproteobacteria</taxon>
        <taxon>Burkholderiales</taxon>
        <taxon>Alcaligenaceae</taxon>
        <taxon>Bordetella</taxon>
    </lineage>
</organism>
<dbReference type="InterPro" id="IPR006913">
    <property type="entry name" value="CENP-V/GFA"/>
</dbReference>
<dbReference type="Proteomes" id="UP000076848">
    <property type="component" value="Unassembled WGS sequence"/>
</dbReference>
<dbReference type="SUPFAM" id="SSF51316">
    <property type="entry name" value="Mss4-like"/>
    <property type="match status" value="1"/>
</dbReference>
<evidence type="ECO:0000256" key="5">
    <source>
        <dbReference type="SAM" id="MobiDB-lite"/>
    </source>
</evidence>
<dbReference type="PANTHER" id="PTHR33337">
    <property type="entry name" value="GFA DOMAIN-CONTAINING PROTEIN"/>
    <property type="match status" value="1"/>
</dbReference>
<keyword evidence="3" id="KW-0862">Zinc</keyword>
<dbReference type="RefSeq" id="WP_066122929.1">
    <property type="nucleotide sequence ID" value="NZ_FKIF01000001.1"/>
</dbReference>
<dbReference type="AlphaFoldDB" id="A0A157S5H0"/>
<gene>
    <name evidence="7" type="ORF">SAMEA3906486_00406</name>
</gene>
<dbReference type="Gene3D" id="3.90.1590.10">
    <property type="entry name" value="glutathione-dependent formaldehyde- activating enzyme (gfa)"/>
    <property type="match status" value="1"/>
</dbReference>
<protein>
    <submittedName>
        <fullName evidence="7">Uncharacterized conserved protein</fullName>
    </submittedName>
</protein>
<proteinExistence type="inferred from homology"/>
<feature type="compositionally biased region" description="Basic and acidic residues" evidence="5">
    <location>
        <begin position="112"/>
        <end position="126"/>
    </location>
</feature>
<reference evidence="7 8" key="1">
    <citation type="submission" date="2016-04" db="EMBL/GenBank/DDBJ databases">
        <authorList>
            <consortium name="Pathogen Informatics"/>
        </authorList>
    </citation>
    <scope>NUCLEOTIDE SEQUENCE [LARGE SCALE GENOMIC DNA]</scope>
    <source>
        <strain evidence="7 8">H050680373</strain>
    </source>
</reference>
<sequence>MLHGSCLCGRIAYTVNGPLSDALNCHCGMCRKAHGAAFRSRATVLAKDFAWTQGENQITWYASSPGNYRGFCSACGTPLLSRFDQMPDVYGLPLGALDDDPGIKPERHVHVDSKAPWHDIADDLPRHPQGQDTGY</sequence>
<name>A0A157S5H0_9BORD</name>
<dbReference type="STRING" id="288768.SAMEA3906486_00406"/>
<keyword evidence="4" id="KW-0456">Lyase</keyword>
<evidence type="ECO:0000313" key="7">
    <source>
        <dbReference type="EMBL" id="SAI65660.1"/>
    </source>
</evidence>
<dbReference type="PANTHER" id="PTHR33337:SF40">
    <property type="entry name" value="CENP-V_GFA DOMAIN-CONTAINING PROTEIN-RELATED"/>
    <property type="match status" value="1"/>
</dbReference>
<evidence type="ECO:0000256" key="3">
    <source>
        <dbReference type="ARBA" id="ARBA00022833"/>
    </source>
</evidence>
<keyword evidence="8" id="KW-1185">Reference proteome</keyword>
<dbReference type="Pfam" id="PF04828">
    <property type="entry name" value="GFA"/>
    <property type="match status" value="1"/>
</dbReference>
<dbReference type="InterPro" id="IPR011057">
    <property type="entry name" value="Mss4-like_sf"/>
</dbReference>
<feature type="domain" description="CENP-V/GFA" evidence="6">
    <location>
        <begin position="2"/>
        <end position="118"/>
    </location>
</feature>
<dbReference type="EMBL" id="FKIF01000001">
    <property type="protein sequence ID" value="SAI65660.1"/>
    <property type="molecule type" value="Genomic_DNA"/>
</dbReference>
<dbReference type="PROSITE" id="PS51891">
    <property type="entry name" value="CENP_V_GFA"/>
    <property type="match status" value="1"/>
</dbReference>
<evidence type="ECO:0000256" key="4">
    <source>
        <dbReference type="ARBA" id="ARBA00023239"/>
    </source>
</evidence>
<keyword evidence="2" id="KW-0479">Metal-binding</keyword>
<accession>A0A157S5H0</accession>
<feature type="region of interest" description="Disordered" evidence="5">
    <location>
        <begin position="112"/>
        <end position="135"/>
    </location>
</feature>
<evidence type="ECO:0000256" key="2">
    <source>
        <dbReference type="ARBA" id="ARBA00022723"/>
    </source>
</evidence>
<comment type="similarity">
    <text evidence="1">Belongs to the Gfa family.</text>
</comment>
<evidence type="ECO:0000313" key="8">
    <source>
        <dbReference type="Proteomes" id="UP000076848"/>
    </source>
</evidence>